<dbReference type="RefSeq" id="WP_141346503.1">
    <property type="nucleotide sequence ID" value="NZ_BJLF01000015.1"/>
</dbReference>
<dbReference type="EMBL" id="BJLF01000015">
    <property type="protein sequence ID" value="GEA52042.1"/>
    <property type="molecule type" value="Genomic_DNA"/>
</dbReference>
<dbReference type="GO" id="GO:0005886">
    <property type="term" value="C:plasma membrane"/>
    <property type="evidence" value="ECO:0007669"/>
    <property type="project" value="TreeGrafter"/>
</dbReference>
<dbReference type="OrthoDB" id="9812349at2"/>
<proteinExistence type="predicted"/>
<dbReference type="InterPro" id="IPR008523">
    <property type="entry name" value="DUF805"/>
</dbReference>
<gene>
    <name evidence="2" type="ORF">VIN01S_28460</name>
</gene>
<protein>
    <submittedName>
        <fullName evidence="2">DUF805 domain-containing protein</fullName>
    </submittedName>
</protein>
<comment type="caution">
    <text evidence="2">The sequence shown here is derived from an EMBL/GenBank/DDBJ whole genome shotgun (WGS) entry which is preliminary data.</text>
</comment>
<dbReference type="Pfam" id="PF05656">
    <property type="entry name" value="DUF805"/>
    <property type="match status" value="1"/>
</dbReference>
<evidence type="ECO:0000313" key="2">
    <source>
        <dbReference type="EMBL" id="GEA52042.1"/>
    </source>
</evidence>
<keyword evidence="3" id="KW-1185">Reference proteome</keyword>
<organism evidence="2 3">
    <name type="scientific">Vibrio inusitatus NBRC 102082</name>
    <dbReference type="NCBI Taxonomy" id="1219070"/>
    <lineage>
        <taxon>Bacteria</taxon>
        <taxon>Pseudomonadati</taxon>
        <taxon>Pseudomonadota</taxon>
        <taxon>Gammaproteobacteria</taxon>
        <taxon>Vibrionales</taxon>
        <taxon>Vibrionaceae</taxon>
        <taxon>Vibrio</taxon>
    </lineage>
</organism>
<keyword evidence="1" id="KW-0472">Membrane</keyword>
<feature type="transmembrane region" description="Helical" evidence="1">
    <location>
        <begin position="20"/>
        <end position="38"/>
    </location>
</feature>
<feature type="transmembrane region" description="Helical" evidence="1">
    <location>
        <begin position="77"/>
        <end position="96"/>
    </location>
</feature>
<accession>A0A4Y3HZL5</accession>
<reference evidence="2 3" key="1">
    <citation type="submission" date="2019-06" db="EMBL/GenBank/DDBJ databases">
        <title>Whole genome shotgun sequence of Vibrio inusitatus NBRC 102082.</title>
        <authorList>
            <person name="Hosoyama A."/>
            <person name="Uohara A."/>
            <person name="Ohji S."/>
            <person name="Ichikawa N."/>
        </authorList>
    </citation>
    <scope>NUCLEOTIDE SEQUENCE [LARGE SCALE GENOMIC DNA]</scope>
    <source>
        <strain evidence="2 3">NBRC 102082</strain>
    </source>
</reference>
<keyword evidence="1" id="KW-1133">Transmembrane helix</keyword>
<keyword evidence="1" id="KW-0812">Transmembrane</keyword>
<evidence type="ECO:0000313" key="3">
    <source>
        <dbReference type="Proteomes" id="UP000318717"/>
    </source>
</evidence>
<dbReference type="Proteomes" id="UP000318717">
    <property type="component" value="Unassembled WGS sequence"/>
</dbReference>
<dbReference type="PANTHER" id="PTHR34980">
    <property type="entry name" value="INNER MEMBRANE PROTEIN-RELATED-RELATED"/>
    <property type="match status" value="1"/>
</dbReference>
<feature type="transmembrane region" description="Helical" evidence="1">
    <location>
        <begin position="102"/>
        <end position="120"/>
    </location>
</feature>
<name>A0A4Y3HZL5_9VIBR</name>
<dbReference type="PANTHER" id="PTHR34980:SF1">
    <property type="entry name" value="INNER MEMBRANE PROTEIN"/>
    <property type="match status" value="1"/>
</dbReference>
<feature type="transmembrane region" description="Helical" evidence="1">
    <location>
        <begin position="44"/>
        <end position="65"/>
    </location>
</feature>
<sequence length="143" mass="16015">MDFKFLLLSFDGRIGRKQFWLWNISYYLFLSMVATAIAQVSPGTALYAVPVLAIILLYPDLAVTAKRWHDRNKSNRFLLLNVPLVIGRSLIPMSAQMETGEGLSRILSLIALICGLWIFVECSLLKGSEKDNDYGAPFDNGKA</sequence>
<dbReference type="AlphaFoldDB" id="A0A4Y3HZL5"/>
<evidence type="ECO:0000256" key="1">
    <source>
        <dbReference type="SAM" id="Phobius"/>
    </source>
</evidence>